<dbReference type="AlphaFoldDB" id="W6ABN6"/>
<dbReference type="Gene3D" id="3.40.50.300">
    <property type="entry name" value="P-loop containing nucleotide triphosphate hydrolases"/>
    <property type="match status" value="2"/>
</dbReference>
<dbReference type="KEGG" id="ssab:SSABA_v1c08410"/>
<dbReference type="Proteomes" id="UP000019265">
    <property type="component" value="Chromosome"/>
</dbReference>
<evidence type="ECO:0000313" key="5">
    <source>
        <dbReference type="Proteomes" id="UP000019265"/>
    </source>
</evidence>
<keyword evidence="2 4" id="KW-0067">ATP-binding</keyword>
<proteinExistence type="predicted"/>
<dbReference type="Pfam" id="PF12848">
    <property type="entry name" value="ABC_tran_Xtn"/>
    <property type="match status" value="1"/>
</dbReference>
<feature type="domain" description="ABC transporter" evidence="3">
    <location>
        <begin position="317"/>
        <end position="510"/>
    </location>
</feature>
<evidence type="ECO:0000256" key="1">
    <source>
        <dbReference type="ARBA" id="ARBA00022741"/>
    </source>
</evidence>
<evidence type="ECO:0000259" key="3">
    <source>
        <dbReference type="PROSITE" id="PS50893"/>
    </source>
</evidence>
<dbReference type="SMART" id="SM00382">
    <property type="entry name" value="AAA"/>
    <property type="match status" value="2"/>
</dbReference>
<dbReference type="InterPro" id="IPR051309">
    <property type="entry name" value="ABCF_ATPase"/>
</dbReference>
<dbReference type="eggNOG" id="COG0488">
    <property type="taxonomic scope" value="Bacteria"/>
</dbReference>
<dbReference type="InterPro" id="IPR003439">
    <property type="entry name" value="ABC_transporter-like_ATP-bd"/>
</dbReference>
<dbReference type="OrthoDB" id="9801441at2"/>
<dbReference type="FunFam" id="3.40.50.300:FF:000011">
    <property type="entry name" value="Putative ABC transporter ATP-binding component"/>
    <property type="match status" value="1"/>
</dbReference>
<name>W6ABN6_9MOLU</name>
<keyword evidence="1" id="KW-0547">Nucleotide-binding</keyword>
<dbReference type="Pfam" id="PF00005">
    <property type="entry name" value="ABC_tran"/>
    <property type="match status" value="2"/>
</dbReference>
<dbReference type="InterPro" id="IPR003593">
    <property type="entry name" value="AAA+_ATPase"/>
</dbReference>
<feature type="domain" description="ABC transporter" evidence="3">
    <location>
        <begin position="4"/>
        <end position="256"/>
    </location>
</feature>
<gene>
    <name evidence="4" type="ORF">SSABA_v1c08410</name>
</gene>
<dbReference type="InterPro" id="IPR017871">
    <property type="entry name" value="ABC_transporter-like_CS"/>
</dbReference>
<dbReference type="CDD" id="cd03221">
    <property type="entry name" value="ABCF_EF-3"/>
    <property type="match status" value="2"/>
</dbReference>
<evidence type="ECO:0000313" key="4">
    <source>
        <dbReference type="EMBL" id="AHI54240.1"/>
    </source>
</evidence>
<dbReference type="RefSeq" id="WP_025251376.1">
    <property type="nucleotide sequence ID" value="NZ_CP006934.1"/>
</dbReference>
<reference evidence="4 5" key="1">
    <citation type="journal article" date="2014" name="Genome Biol. Evol.">
        <title>Molecular evolution of the substrate utilization strategies and putative virulence factors in mosquito-associated Spiroplasma species.</title>
        <authorList>
            <person name="Chang T.H."/>
            <person name="Lo W.S."/>
            <person name="Ku C."/>
            <person name="Chen L.L."/>
            <person name="Kuo C.H."/>
        </authorList>
    </citation>
    <scope>NUCLEOTIDE SEQUENCE [LARGE SCALE GENOMIC DNA]</scope>
    <source>
        <strain evidence="4">Ar-1343</strain>
    </source>
</reference>
<accession>W6ABN6</accession>
<evidence type="ECO:0000256" key="2">
    <source>
        <dbReference type="ARBA" id="ARBA00022840"/>
    </source>
</evidence>
<dbReference type="PROSITE" id="PS00211">
    <property type="entry name" value="ABC_TRANSPORTER_1"/>
    <property type="match status" value="1"/>
</dbReference>
<dbReference type="EMBL" id="CP006934">
    <property type="protein sequence ID" value="AHI54240.1"/>
    <property type="molecule type" value="Genomic_DNA"/>
</dbReference>
<dbReference type="GO" id="GO:0016887">
    <property type="term" value="F:ATP hydrolysis activity"/>
    <property type="evidence" value="ECO:0007669"/>
    <property type="project" value="InterPro"/>
</dbReference>
<sequence>MSLVYIEGLTHANGGKKLYENATLRINKGEHIALVGANGVGKTTLLNIINNSIIPDHGNIEVHPRVTVGYLDQHQKVDGELTVNAYLEGAYKELFDIEAQISKIYEDMAIEYKEDELVRALKLQEHLDLNDFEIIGKKIRSLVDGLGIEHERLEQKMSSLSGGQRGKVLLAKLLLSENDYLLLDEPTNFLDIEQVDWLAKFLQSFEPAFIMVSHDSEFINKTCNIIYEIENLKINRYVGNFDKYIEQSELRKEQYTKEWAGQQKTIKKLETYVAKNAARASTAKSAQSRQKQLDKMDVMKELSEQAKPKFSFKYKRPASSVIVKAEKLEMGYDFALTHPLNFELREGEKCIVSGYNGIGKTTFLKTLAGEIPAISGTCELGNGVQVAYFRQIEKNTEMTPVQYIKNIHEDMPESTIRATIAKFGLKSALMNNPMHMLSGGEQTKVRLAEASLIPCSLLILDEPTNHIDILAKEALLESIKNFEGTVLLTTHDINFSTQWADKILDFEKLV</sequence>
<dbReference type="InterPro" id="IPR027417">
    <property type="entry name" value="P-loop_NTPase"/>
</dbReference>
<dbReference type="GO" id="GO:0005524">
    <property type="term" value="F:ATP binding"/>
    <property type="evidence" value="ECO:0007669"/>
    <property type="project" value="UniProtKB-KW"/>
</dbReference>
<dbReference type="InterPro" id="IPR032781">
    <property type="entry name" value="ABC_tran_Xtn"/>
</dbReference>
<protein>
    <submittedName>
        <fullName evidence="4">ABC transporter ATP-binding protein</fullName>
    </submittedName>
</protein>
<organism evidence="4 5">
    <name type="scientific">Spiroplasma sabaudiense Ar-1343</name>
    <dbReference type="NCBI Taxonomy" id="1276257"/>
    <lineage>
        <taxon>Bacteria</taxon>
        <taxon>Bacillati</taxon>
        <taxon>Mycoplasmatota</taxon>
        <taxon>Mollicutes</taxon>
        <taxon>Entomoplasmatales</taxon>
        <taxon>Spiroplasmataceae</taxon>
        <taxon>Spiroplasma</taxon>
    </lineage>
</organism>
<dbReference type="PANTHER" id="PTHR42855:SF2">
    <property type="entry name" value="DRUG RESISTANCE ABC TRANSPORTER,ATP-BINDING PROTEIN"/>
    <property type="match status" value="1"/>
</dbReference>
<dbReference type="PANTHER" id="PTHR42855">
    <property type="entry name" value="ABC TRANSPORTER ATP-BINDING SUBUNIT"/>
    <property type="match status" value="1"/>
</dbReference>
<dbReference type="PROSITE" id="PS50893">
    <property type="entry name" value="ABC_TRANSPORTER_2"/>
    <property type="match status" value="2"/>
</dbReference>
<dbReference type="PATRIC" id="fig|1276257.3.peg.853"/>
<dbReference type="HOGENOM" id="CLU_000604_36_0_14"/>
<keyword evidence="5" id="KW-1185">Reference proteome</keyword>
<dbReference type="SUPFAM" id="SSF52540">
    <property type="entry name" value="P-loop containing nucleoside triphosphate hydrolases"/>
    <property type="match status" value="2"/>
</dbReference>
<dbReference type="STRING" id="1276257.SSABA_v1c08410"/>